<dbReference type="PANTHER" id="PTHR24567">
    <property type="entry name" value="CRP FAMILY TRANSCRIPTIONAL REGULATORY PROTEIN"/>
    <property type="match status" value="1"/>
</dbReference>
<keyword evidence="3" id="KW-0010">Activator</keyword>
<keyword evidence="4" id="KW-0804">Transcription</keyword>
<dbReference type="PROSITE" id="PS00888">
    <property type="entry name" value="CNMP_BINDING_1"/>
    <property type="match status" value="1"/>
</dbReference>
<dbReference type="EMBL" id="LDPH01000026">
    <property type="protein sequence ID" value="KLV23282.1"/>
    <property type="molecule type" value="Genomic_DNA"/>
</dbReference>
<proteinExistence type="predicted"/>
<dbReference type="SUPFAM" id="SSF51206">
    <property type="entry name" value="cAMP-binding domain-like"/>
    <property type="match status" value="1"/>
</dbReference>
<dbReference type="InterPro" id="IPR050397">
    <property type="entry name" value="Env_Response_Regulators"/>
</dbReference>
<dbReference type="AlphaFoldDB" id="A0A0J1IBB8"/>
<feature type="domain" description="HTH crp-type" evidence="6">
    <location>
        <begin position="149"/>
        <end position="220"/>
    </location>
</feature>
<dbReference type="Pfam" id="PF00027">
    <property type="entry name" value="cNMP_binding"/>
    <property type="match status" value="1"/>
</dbReference>
<dbReference type="GO" id="GO:0003700">
    <property type="term" value="F:DNA-binding transcription factor activity"/>
    <property type="evidence" value="ECO:0007669"/>
    <property type="project" value="TreeGrafter"/>
</dbReference>
<dbReference type="RefSeq" id="WP_047943998.1">
    <property type="nucleotide sequence ID" value="NZ_JABRVN010000020.1"/>
</dbReference>
<dbReference type="InterPro" id="IPR036390">
    <property type="entry name" value="WH_DNA-bd_sf"/>
</dbReference>
<dbReference type="InterPro" id="IPR018490">
    <property type="entry name" value="cNMP-bd_dom_sf"/>
</dbReference>
<dbReference type="PROSITE" id="PS51063">
    <property type="entry name" value="HTH_CRP_2"/>
    <property type="match status" value="1"/>
</dbReference>
<dbReference type="InterPro" id="IPR014710">
    <property type="entry name" value="RmlC-like_jellyroll"/>
</dbReference>
<dbReference type="InterPro" id="IPR000595">
    <property type="entry name" value="cNMP-bd_dom"/>
</dbReference>
<evidence type="ECO:0000313" key="7">
    <source>
        <dbReference type="EMBL" id="KLV23282.1"/>
    </source>
</evidence>
<dbReference type="PATRIC" id="fig|1397.4.peg.2723"/>
<evidence type="ECO:0000256" key="3">
    <source>
        <dbReference type="ARBA" id="ARBA00023159"/>
    </source>
</evidence>
<dbReference type="OrthoDB" id="581021at2"/>
<dbReference type="GO" id="GO:0005829">
    <property type="term" value="C:cytosol"/>
    <property type="evidence" value="ECO:0007669"/>
    <property type="project" value="TreeGrafter"/>
</dbReference>
<reference evidence="7 8" key="1">
    <citation type="submission" date="2015-05" db="EMBL/GenBank/DDBJ databases">
        <title>Whole genome sequence and identification of bacterial endophytes from Costus igneus.</title>
        <authorList>
            <person name="Lee Y.P."/>
            <person name="Gan H.M."/>
            <person name="Eng W."/>
            <person name="Wheatley M.S."/>
            <person name="Caraballo A."/>
            <person name="Polter S."/>
            <person name="Savka M.A."/>
            <person name="Hudson A.O."/>
        </authorList>
    </citation>
    <scope>NUCLEOTIDE SEQUENCE [LARGE SCALE GENOMIC DNA]</scope>
    <source>
        <strain evidence="7 8">RIT379</strain>
    </source>
</reference>
<comment type="caution">
    <text evidence="7">The sequence shown here is derived from an EMBL/GenBank/DDBJ whole genome shotgun (WGS) entry which is preliminary data.</text>
</comment>
<dbReference type="GO" id="GO:0003677">
    <property type="term" value="F:DNA binding"/>
    <property type="evidence" value="ECO:0007669"/>
    <property type="project" value="UniProtKB-KW"/>
</dbReference>
<feature type="domain" description="Cyclic nucleotide-binding" evidence="5">
    <location>
        <begin position="26"/>
        <end position="116"/>
    </location>
</feature>
<dbReference type="InterPro" id="IPR012318">
    <property type="entry name" value="HTH_CRP"/>
</dbReference>
<sequence>MKEMGNLEQIEKYIRKFQLEAIFPKKLKDHLHLYAFNQGEFICTQGQAAEYLYILVDGKVKIYTTTAEGKTLILSFKTPIEMVGDVEYVRNTDILNTVEAITDGVVIGVHKRYLKQYANDYAPFLQFLLDIITKKFYIKSSSMRFNLFYPVEVRLASYLVSVSFDKEDPLYNTDGNEINLKDTANLIGTSYRHLNRVIQQFCQDGLIERKKGFIMVKNRDGLLNLAGKSIYEEGAGE</sequence>
<keyword evidence="8" id="KW-1185">Reference proteome</keyword>
<dbReference type="CDD" id="cd00038">
    <property type="entry name" value="CAP_ED"/>
    <property type="match status" value="1"/>
</dbReference>
<evidence type="ECO:0000259" key="5">
    <source>
        <dbReference type="PROSITE" id="PS50042"/>
    </source>
</evidence>
<dbReference type="Pfam" id="PF13545">
    <property type="entry name" value="HTH_Crp_2"/>
    <property type="match status" value="1"/>
</dbReference>
<dbReference type="PROSITE" id="PS50042">
    <property type="entry name" value="CNMP_BINDING_3"/>
    <property type="match status" value="1"/>
</dbReference>
<protein>
    <submittedName>
        <fullName evidence="7">Crp/Fnr family transcriptional regulator</fullName>
    </submittedName>
</protein>
<dbReference type="Proteomes" id="UP000036045">
    <property type="component" value="Unassembled WGS sequence"/>
</dbReference>
<dbReference type="PANTHER" id="PTHR24567:SF26">
    <property type="entry name" value="REGULATORY PROTEIN YEIL"/>
    <property type="match status" value="1"/>
</dbReference>
<dbReference type="InterPro" id="IPR018488">
    <property type="entry name" value="cNMP-bd_CS"/>
</dbReference>
<name>A0A0J1IBB8_NIACI</name>
<dbReference type="SUPFAM" id="SSF46785">
    <property type="entry name" value="Winged helix' DNA-binding domain"/>
    <property type="match status" value="1"/>
</dbReference>
<evidence type="ECO:0000259" key="6">
    <source>
        <dbReference type="PROSITE" id="PS51063"/>
    </source>
</evidence>
<keyword evidence="1" id="KW-0805">Transcription regulation</keyword>
<evidence type="ECO:0000256" key="1">
    <source>
        <dbReference type="ARBA" id="ARBA00023015"/>
    </source>
</evidence>
<evidence type="ECO:0000313" key="8">
    <source>
        <dbReference type="Proteomes" id="UP000036045"/>
    </source>
</evidence>
<gene>
    <name evidence="7" type="ORF">ABW02_19920</name>
</gene>
<evidence type="ECO:0000256" key="2">
    <source>
        <dbReference type="ARBA" id="ARBA00023125"/>
    </source>
</evidence>
<dbReference type="Gene3D" id="2.60.120.10">
    <property type="entry name" value="Jelly Rolls"/>
    <property type="match status" value="1"/>
</dbReference>
<evidence type="ECO:0000256" key="4">
    <source>
        <dbReference type="ARBA" id="ARBA00023163"/>
    </source>
</evidence>
<accession>A0A0J1IBB8</accession>
<organism evidence="7 8">
    <name type="scientific">Niallia circulans</name>
    <name type="common">Bacillus circulans</name>
    <dbReference type="NCBI Taxonomy" id="1397"/>
    <lineage>
        <taxon>Bacteria</taxon>
        <taxon>Bacillati</taxon>
        <taxon>Bacillota</taxon>
        <taxon>Bacilli</taxon>
        <taxon>Bacillales</taxon>
        <taxon>Bacillaceae</taxon>
        <taxon>Niallia</taxon>
    </lineage>
</organism>
<keyword evidence="2" id="KW-0238">DNA-binding</keyword>